<dbReference type="EMBL" id="BART01007491">
    <property type="protein sequence ID" value="GAG58697.1"/>
    <property type="molecule type" value="Genomic_DNA"/>
</dbReference>
<reference evidence="1" key="1">
    <citation type="journal article" date="2014" name="Front. Microbiol.">
        <title>High frequency of phylogenetically diverse reductive dehalogenase-homologous genes in deep subseafloor sedimentary metagenomes.</title>
        <authorList>
            <person name="Kawai M."/>
            <person name="Futagami T."/>
            <person name="Toyoda A."/>
            <person name="Takaki Y."/>
            <person name="Nishi S."/>
            <person name="Hori S."/>
            <person name="Arai W."/>
            <person name="Tsubouchi T."/>
            <person name="Morono Y."/>
            <person name="Uchiyama I."/>
            <person name="Ito T."/>
            <person name="Fujiyama A."/>
            <person name="Inagaki F."/>
            <person name="Takami H."/>
        </authorList>
    </citation>
    <scope>NUCLEOTIDE SEQUENCE</scope>
    <source>
        <strain evidence="1">Expedition CK06-06</strain>
    </source>
</reference>
<evidence type="ECO:0000313" key="1">
    <source>
        <dbReference type="EMBL" id="GAG58697.1"/>
    </source>
</evidence>
<protein>
    <recommendedName>
        <fullName evidence="2">RecC C-terminal domain-containing protein</fullName>
    </recommendedName>
</protein>
<organism evidence="1">
    <name type="scientific">marine sediment metagenome</name>
    <dbReference type="NCBI Taxonomy" id="412755"/>
    <lineage>
        <taxon>unclassified sequences</taxon>
        <taxon>metagenomes</taxon>
        <taxon>ecological metagenomes</taxon>
    </lineage>
</organism>
<name>X0ZKS4_9ZZZZ</name>
<dbReference type="AlphaFoldDB" id="X0ZKS4"/>
<proteinExistence type="predicted"/>
<gene>
    <name evidence="1" type="ORF">S01H4_17038</name>
</gene>
<evidence type="ECO:0008006" key="2">
    <source>
        <dbReference type="Google" id="ProtNLM"/>
    </source>
</evidence>
<accession>X0ZKS4</accession>
<feature type="non-terminal residue" evidence="1">
    <location>
        <position position="1"/>
    </location>
</feature>
<sequence>GFGETAIEEVTGFAEAVVKQADDDGLPLAKRQVERIRVEVNSLQISGTLEFCQNDPFSLILLHPGAKTSTQFRRSKYLALAQLLVAMVAGVPVKRACVYSQHEKWSPGAVDDKGKPRKAVMVREVTLDNSLTRQNSQHLLEELCRLYQQAAMSAYSSFGKTAEDFLTDQNKSRKSFSSFVTYASYENSLEVVVHGRTPVFDEVFSDSERQKAFFNPYVAITRFKPRTNIYSPE</sequence>
<comment type="caution">
    <text evidence="1">The sequence shown here is derived from an EMBL/GenBank/DDBJ whole genome shotgun (WGS) entry which is preliminary data.</text>
</comment>